<protein>
    <submittedName>
        <fullName evidence="1">Uncharacterized protein</fullName>
    </submittedName>
</protein>
<dbReference type="AlphaFoldDB" id="A0A6C0HZC8"/>
<evidence type="ECO:0000313" key="1">
    <source>
        <dbReference type="EMBL" id="QHT85495.1"/>
    </source>
</evidence>
<name>A0A6C0HZC8_9ZZZZ</name>
<accession>A0A6C0HZC8</accession>
<sequence>MSRNAIIVYEVRKKDGLFKVIEKGNKRSKNKTAIFKMNKAPTLINISKVDSYWWLHL</sequence>
<proteinExistence type="predicted"/>
<organism evidence="1">
    <name type="scientific">viral metagenome</name>
    <dbReference type="NCBI Taxonomy" id="1070528"/>
    <lineage>
        <taxon>unclassified sequences</taxon>
        <taxon>metagenomes</taxon>
        <taxon>organismal metagenomes</taxon>
    </lineage>
</organism>
<reference evidence="1" key="1">
    <citation type="journal article" date="2020" name="Nature">
        <title>Giant virus diversity and host interactions through global metagenomics.</title>
        <authorList>
            <person name="Schulz F."/>
            <person name="Roux S."/>
            <person name="Paez-Espino D."/>
            <person name="Jungbluth S."/>
            <person name="Walsh D.A."/>
            <person name="Denef V.J."/>
            <person name="McMahon K.D."/>
            <person name="Konstantinidis K.T."/>
            <person name="Eloe-Fadrosh E.A."/>
            <person name="Kyrpides N.C."/>
            <person name="Woyke T."/>
        </authorList>
    </citation>
    <scope>NUCLEOTIDE SEQUENCE</scope>
    <source>
        <strain evidence="1">GVMAG-M-3300023184-17</strain>
    </source>
</reference>
<dbReference type="EMBL" id="MN740041">
    <property type="protein sequence ID" value="QHT85495.1"/>
    <property type="molecule type" value="Genomic_DNA"/>
</dbReference>